<name>A0A3G9JA99_9FIRM</name>
<dbReference type="GO" id="GO:0006313">
    <property type="term" value="P:DNA transposition"/>
    <property type="evidence" value="ECO:0007669"/>
    <property type="project" value="InterPro"/>
</dbReference>
<gene>
    <name evidence="2" type="ORF">SG0102_02390</name>
</gene>
<dbReference type="PANTHER" id="PTHR33055:SF15">
    <property type="entry name" value="TRANSPOSASE-RELATED"/>
    <property type="match status" value="1"/>
</dbReference>
<dbReference type="RefSeq" id="WP_231999835.1">
    <property type="nucleotide sequence ID" value="NZ_AP019309.1"/>
</dbReference>
<proteinExistence type="predicted"/>
<dbReference type="GO" id="GO:0003677">
    <property type="term" value="F:DNA binding"/>
    <property type="evidence" value="ECO:0007669"/>
    <property type="project" value="InterPro"/>
</dbReference>
<reference evidence="2 3" key="1">
    <citation type="submission" date="2018-11" db="EMBL/GenBank/DDBJ databases">
        <title>Novel Erysipelotrichaceae bacterium isolated from small intestine of a swine.</title>
        <authorList>
            <person name="Kim J.S."/>
            <person name="Choe H."/>
            <person name="Lee Y.R."/>
            <person name="Kim K.M."/>
            <person name="Park D.S."/>
        </authorList>
    </citation>
    <scope>NUCLEOTIDE SEQUENCE [LARGE SCALE GENOMIC DNA]</scope>
    <source>
        <strain evidence="2 3">SG0102</strain>
    </source>
</reference>
<dbReference type="EMBL" id="AP019309">
    <property type="protein sequence ID" value="BBH25305.1"/>
    <property type="molecule type" value="Genomic_DNA"/>
</dbReference>
<evidence type="ECO:0000313" key="3">
    <source>
        <dbReference type="Proteomes" id="UP000268059"/>
    </source>
</evidence>
<keyword evidence="3" id="KW-1185">Reference proteome</keyword>
<dbReference type="InterPro" id="IPR047650">
    <property type="entry name" value="Transpos_IS110"/>
</dbReference>
<protein>
    <recommendedName>
        <fullName evidence="1">Transposase IS110-like N-terminal domain-containing protein</fullName>
    </recommendedName>
</protein>
<dbReference type="InParanoid" id="A0A3G9JA99"/>
<dbReference type="GO" id="GO:0004803">
    <property type="term" value="F:transposase activity"/>
    <property type="evidence" value="ECO:0007669"/>
    <property type="project" value="InterPro"/>
</dbReference>
<dbReference type="AlphaFoldDB" id="A0A3G9JA99"/>
<accession>A0A3G9JA99</accession>
<dbReference type="InterPro" id="IPR002525">
    <property type="entry name" value="Transp_IS110-like_N"/>
</dbReference>
<dbReference type="Pfam" id="PF01548">
    <property type="entry name" value="DEDD_Tnp_IS110"/>
    <property type="match status" value="1"/>
</dbReference>
<evidence type="ECO:0000259" key="1">
    <source>
        <dbReference type="Pfam" id="PF01548"/>
    </source>
</evidence>
<dbReference type="Proteomes" id="UP000268059">
    <property type="component" value="Chromosome"/>
</dbReference>
<evidence type="ECO:0000313" key="2">
    <source>
        <dbReference type="EMBL" id="BBH25305.1"/>
    </source>
</evidence>
<dbReference type="PANTHER" id="PTHR33055">
    <property type="entry name" value="TRANSPOSASE FOR INSERTION SEQUENCE ELEMENT IS1111A"/>
    <property type="match status" value="1"/>
</dbReference>
<sequence length="157" mass="18754">MTIQNNIDGFKKLEETIKSYSKDNIKIGMEDTGHYHFNLLWYLINKEYNVYLINPVTTNADRKLTRNITKNDELDSVQIAEILDYPERKKLYRKVDKSFFELNEMKSLTRLHSDLYFSFNPVGHKIQKSLDMLFPEFNSLFSFHYGKTYMNILKAFK</sequence>
<feature type="domain" description="Transposase IS110-like N-terminal" evidence="1">
    <location>
        <begin position="2"/>
        <end position="135"/>
    </location>
</feature>
<dbReference type="KEGG" id="ebm:SG0102_02390"/>
<organism evidence="2 3">
    <name type="scientific">Intestinibaculum porci</name>
    <dbReference type="NCBI Taxonomy" id="2487118"/>
    <lineage>
        <taxon>Bacteria</taxon>
        <taxon>Bacillati</taxon>
        <taxon>Bacillota</taxon>
        <taxon>Erysipelotrichia</taxon>
        <taxon>Erysipelotrichales</taxon>
        <taxon>Erysipelotrichaceae</taxon>
        <taxon>Intestinibaculum</taxon>
    </lineage>
</organism>